<comment type="caution">
    <text evidence="1">The sequence shown here is derived from an EMBL/GenBank/DDBJ whole genome shotgun (WGS) entry which is preliminary data.</text>
</comment>
<proteinExistence type="predicted"/>
<reference evidence="1 2" key="1">
    <citation type="submission" date="2009-12" db="EMBL/GenBank/DDBJ databases">
        <title>Genome Sequence of Lactobacillus gasseri 224-1.</title>
        <authorList>
            <person name="Durkin A.S."/>
            <person name="Madupu R."/>
            <person name="Torralba M."/>
            <person name="Methe B."/>
            <person name="Sutton G."/>
            <person name="Strausberg R.L."/>
            <person name="Nelson K.E."/>
        </authorList>
    </citation>
    <scope>NUCLEOTIDE SEQUENCE [LARGE SCALE GENOMIC DNA]</scope>
    <source>
        <strain evidence="1 2">224-1</strain>
    </source>
</reference>
<dbReference type="EMBL" id="ADFT01000016">
    <property type="protein sequence ID" value="EFB62507.1"/>
    <property type="molecule type" value="Genomic_DNA"/>
</dbReference>
<organism evidence="1 2">
    <name type="scientific">Lactobacillus gasseri 224-1</name>
    <dbReference type="NCBI Taxonomy" id="679196"/>
    <lineage>
        <taxon>Bacteria</taxon>
        <taxon>Bacillati</taxon>
        <taxon>Bacillota</taxon>
        <taxon>Bacilli</taxon>
        <taxon>Lactobacillales</taxon>
        <taxon>Lactobacillaceae</taxon>
        <taxon>Lactobacillus</taxon>
    </lineage>
</organism>
<dbReference type="Proteomes" id="UP000003684">
    <property type="component" value="Unassembled WGS sequence"/>
</dbReference>
<accession>D1YIY6</accession>
<name>D1YIY6_LACGS</name>
<evidence type="ECO:0000313" key="1">
    <source>
        <dbReference type="EMBL" id="EFB62507.1"/>
    </source>
</evidence>
<evidence type="ECO:0000313" key="2">
    <source>
        <dbReference type="Proteomes" id="UP000003684"/>
    </source>
</evidence>
<gene>
    <name evidence="1" type="ORF">HMPREF9209_0067</name>
</gene>
<protein>
    <submittedName>
        <fullName evidence="1">Uncharacterized protein</fullName>
    </submittedName>
</protein>
<dbReference type="AlphaFoldDB" id="D1YIY6"/>
<sequence length="43" mass="5118">MKKEISQQTRKEMILEKGHVSLDKRKALTEYEKIQKAAERSQE</sequence>